<dbReference type="PROSITE" id="PS50048">
    <property type="entry name" value="ZN2_CY6_FUNGAL_2"/>
    <property type="match status" value="1"/>
</dbReference>
<keyword evidence="2" id="KW-0479">Metal-binding</keyword>
<feature type="domain" description="Zn(2)-C6 fungal-type" evidence="6">
    <location>
        <begin position="16"/>
        <end position="46"/>
    </location>
</feature>
<organism evidence="7 8">
    <name type="scientific">Rhizoctonia solani</name>
    <dbReference type="NCBI Taxonomy" id="456999"/>
    <lineage>
        <taxon>Eukaryota</taxon>
        <taxon>Fungi</taxon>
        <taxon>Dikarya</taxon>
        <taxon>Basidiomycota</taxon>
        <taxon>Agaricomycotina</taxon>
        <taxon>Agaricomycetes</taxon>
        <taxon>Cantharellales</taxon>
        <taxon>Ceratobasidiaceae</taxon>
        <taxon>Rhizoctonia</taxon>
    </lineage>
</organism>
<keyword evidence="4" id="KW-0804">Transcription</keyword>
<dbReference type="CDD" id="cd00067">
    <property type="entry name" value="GAL4"/>
    <property type="match status" value="1"/>
</dbReference>
<gene>
    <name evidence="7" type="ORF">RDB_LOCUS12762</name>
</gene>
<evidence type="ECO:0000259" key="6">
    <source>
        <dbReference type="PROSITE" id="PS50048"/>
    </source>
</evidence>
<dbReference type="InterPro" id="IPR050815">
    <property type="entry name" value="TF_fung"/>
</dbReference>
<protein>
    <recommendedName>
        <fullName evidence="6">Zn(2)-C6 fungal-type domain-containing protein</fullName>
    </recommendedName>
</protein>
<dbReference type="CDD" id="cd12148">
    <property type="entry name" value="fungal_TF_MHR"/>
    <property type="match status" value="1"/>
</dbReference>
<dbReference type="EMBL" id="CAJMWX010000312">
    <property type="protein sequence ID" value="CAE6412514.1"/>
    <property type="molecule type" value="Genomic_DNA"/>
</dbReference>
<dbReference type="InterPro" id="IPR007219">
    <property type="entry name" value="XnlR_reg_dom"/>
</dbReference>
<dbReference type="Gene3D" id="4.10.240.10">
    <property type="entry name" value="Zn(2)-C6 fungal-type DNA-binding domain"/>
    <property type="match status" value="1"/>
</dbReference>
<name>A0A8H2WZQ0_9AGAM</name>
<evidence type="ECO:0000313" key="7">
    <source>
        <dbReference type="EMBL" id="CAE6412514.1"/>
    </source>
</evidence>
<evidence type="ECO:0000256" key="5">
    <source>
        <dbReference type="ARBA" id="ARBA00023242"/>
    </source>
</evidence>
<dbReference type="InterPro" id="IPR001138">
    <property type="entry name" value="Zn2Cys6_DnaBD"/>
</dbReference>
<dbReference type="PANTHER" id="PTHR47338">
    <property type="entry name" value="ZN(II)2CYS6 TRANSCRIPTION FACTOR (EUROFUNG)-RELATED"/>
    <property type="match status" value="1"/>
</dbReference>
<keyword evidence="3" id="KW-0805">Transcription regulation</keyword>
<dbReference type="GO" id="GO:0005634">
    <property type="term" value="C:nucleus"/>
    <property type="evidence" value="ECO:0007669"/>
    <property type="project" value="UniProtKB-SubCell"/>
</dbReference>
<dbReference type="SMART" id="SM00906">
    <property type="entry name" value="Fungal_trans"/>
    <property type="match status" value="1"/>
</dbReference>
<dbReference type="SUPFAM" id="SSF57701">
    <property type="entry name" value="Zn2/Cys6 DNA-binding domain"/>
    <property type="match status" value="1"/>
</dbReference>
<reference evidence="7" key="1">
    <citation type="submission" date="2021-01" db="EMBL/GenBank/DDBJ databases">
        <authorList>
            <person name="Kaushik A."/>
        </authorList>
    </citation>
    <scope>NUCLEOTIDE SEQUENCE</scope>
    <source>
        <strain evidence="7">AG4-R118</strain>
    </source>
</reference>
<evidence type="ECO:0000256" key="3">
    <source>
        <dbReference type="ARBA" id="ARBA00023015"/>
    </source>
</evidence>
<keyword evidence="5" id="KW-0539">Nucleus</keyword>
<evidence type="ECO:0000313" key="8">
    <source>
        <dbReference type="Proteomes" id="UP000663888"/>
    </source>
</evidence>
<sequence length="595" mass="66268">MDSTPPTGVRMNRFGACLVCRRRKLRCDATQPECGRCCATGNTCQYQDPACRSRTKVLQDHIKELEAKIEQVEHQLREPSGSSHTSVSSIYCESNLNPILPPQSDPQATSLESTRGDSAHQAIGFLSHLASSISPETNMVSHQGTSAMGLPGGALRRLLSIFMQRKHQIGFELHIGRTVDSFQPGSYEPAVPALYYAMLLLGCHFSTESELKVWEGMFYERTKLEIETNITQAHLNNRSKYNPLHHLQAMVILGQWYYFKSRLLEGHVYITRATRFAVALGLHELDSRIYGRYVDIRQEPSSGGMKRWMPKDPIELGEAINLWWACFIRDFSGTIVNGLPPSILLEEIKTVWPVSLTDFEDRSGSELLNDNHSVGSFLDPKHLDAIADVSQDTVHCLSAKSVTLTHCAGMLDTERLSNSEVTNEWLARFELCDRATKSFTESVRKAYTGRDSEEVAMIALAQTAVDCATIQLHAPLAEYELDIGVQGGSQGLLTDSSLGGYSHMRCMEACRSTALAATYVEGIDASYMHMFFGVSWSCAAGVLAKQIPRLRQGGYTEQIQEMEKQIIIMAKSMDKLLLAFPVLALQAEQLRKLLS</sequence>
<evidence type="ECO:0000256" key="4">
    <source>
        <dbReference type="ARBA" id="ARBA00023163"/>
    </source>
</evidence>
<dbReference type="Proteomes" id="UP000663888">
    <property type="component" value="Unassembled WGS sequence"/>
</dbReference>
<dbReference type="GO" id="GO:0000981">
    <property type="term" value="F:DNA-binding transcription factor activity, RNA polymerase II-specific"/>
    <property type="evidence" value="ECO:0007669"/>
    <property type="project" value="InterPro"/>
</dbReference>
<dbReference type="Pfam" id="PF00172">
    <property type="entry name" value="Zn_clus"/>
    <property type="match status" value="1"/>
</dbReference>
<dbReference type="SMART" id="SM00066">
    <property type="entry name" value="GAL4"/>
    <property type="match status" value="1"/>
</dbReference>
<evidence type="ECO:0000256" key="2">
    <source>
        <dbReference type="ARBA" id="ARBA00022723"/>
    </source>
</evidence>
<evidence type="ECO:0000256" key="1">
    <source>
        <dbReference type="ARBA" id="ARBA00004123"/>
    </source>
</evidence>
<accession>A0A8H2WZQ0</accession>
<dbReference type="AlphaFoldDB" id="A0A8H2WZQ0"/>
<dbReference type="GO" id="GO:0008270">
    <property type="term" value="F:zinc ion binding"/>
    <property type="evidence" value="ECO:0007669"/>
    <property type="project" value="InterPro"/>
</dbReference>
<dbReference type="GO" id="GO:0006351">
    <property type="term" value="P:DNA-templated transcription"/>
    <property type="evidence" value="ECO:0007669"/>
    <property type="project" value="InterPro"/>
</dbReference>
<comment type="caution">
    <text evidence="7">The sequence shown here is derived from an EMBL/GenBank/DDBJ whole genome shotgun (WGS) entry which is preliminary data.</text>
</comment>
<dbReference type="Pfam" id="PF04082">
    <property type="entry name" value="Fungal_trans"/>
    <property type="match status" value="1"/>
</dbReference>
<proteinExistence type="predicted"/>
<comment type="subcellular location">
    <subcellularLocation>
        <location evidence="1">Nucleus</location>
    </subcellularLocation>
</comment>
<dbReference type="GO" id="GO:0003677">
    <property type="term" value="F:DNA binding"/>
    <property type="evidence" value="ECO:0007669"/>
    <property type="project" value="InterPro"/>
</dbReference>
<dbReference type="OrthoDB" id="3136401at2759"/>
<dbReference type="PANTHER" id="PTHR47338:SF29">
    <property type="entry name" value="ZN(2)-C6 FUNGAL-TYPE DOMAIN-CONTAINING PROTEIN"/>
    <property type="match status" value="1"/>
</dbReference>
<dbReference type="InterPro" id="IPR036864">
    <property type="entry name" value="Zn2-C6_fun-type_DNA-bd_sf"/>
</dbReference>
<dbReference type="PROSITE" id="PS00463">
    <property type="entry name" value="ZN2_CY6_FUNGAL_1"/>
    <property type="match status" value="1"/>
</dbReference>